<dbReference type="InterPro" id="IPR013249">
    <property type="entry name" value="RNA_pol_sigma70_r4_t2"/>
</dbReference>
<dbReference type="PANTHER" id="PTHR43133:SF8">
    <property type="entry name" value="RNA POLYMERASE SIGMA FACTOR HI_1459-RELATED"/>
    <property type="match status" value="1"/>
</dbReference>
<evidence type="ECO:0000256" key="5">
    <source>
        <dbReference type="ARBA" id="ARBA00023163"/>
    </source>
</evidence>
<gene>
    <name evidence="8" type="ORF">DNU06_03175</name>
</gene>
<protein>
    <submittedName>
        <fullName evidence="8">Sigma-70 family RNA polymerase sigma factor</fullName>
    </submittedName>
</protein>
<dbReference type="NCBIfam" id="TIGR02937">
    <property type="entry name" value="sigma70-ECF"/>
    <property type="match status" value="1"/>
</dbReference>
<dbReference type="GO" id="GO:0006352">
    <property type="term" value="P:DNA-templated transcription initiation"/>
    <property type="evidence" value="ECO:0007669"/>
    <property type="project" value="InterPro"/>
</dbReference>
<reference evidence="8 9" key="1">
    <citation type="submission" date="2018-06" db="EMBL/GenBank/DDBJ databases">
        <title>The draft genome sequence of Crocinitomix sp. SM1701.</title>
        <authorList>
            <person name="Zhang X."/>
        </authorList>
    </citation>
    <scope>NUCLEOTIDE SEQUENCE [LARGE SCALE GENOMIC DNA]</scope>
    <source>
        <strain evidence="8 9">SM1701</strain>
    </source>
</reference>
<feature type="domain" description="RNA polymerase sigma factor 70 region 4 type 2" evidence="7">
    <location>
        <begin position="88"/>
        <end position="138"/>
    </location>
</feature>
<evidence type="ECO:0000256" key="4">
    <source>
        <dbReference type="ARBA" id="ARBA00023125"/>
    </source>
</evidence>
<sequence>MSICVRYTNNKDDAAIFVNEAFLKIITNIDKIDIDKPLDPWMRKIAVNCIIDHFRKEKKEINIRLEDNAYEEIGVENEIEQLIEQEFIEDILSQLPPKTKLVLNLHYREGYSHKEIADKLNISLETSKWHVKSARRQLRKTKIAN</sequence>
<dbReference type="SUPFAM" id="SSF88946">
    <property type="entry name" value="Sigma2 domain of RNA polymerase sigma factors"/>
    <property type="match status" value="1"/>
</dbReference>
<dbReference type="PANTHER" id="PTHR43133">
    <property type="entry name" value="RNA POLYMERASE ECF-TYPE SIGMA FACTO"/>
    <property type="match status" value="1"/>
</dbReference>
<dbReference type="InterPro" id="IPR007627">
    <property type="entry name" value="RNA_pol_sigma70_r2"/>
</dbReference>
<dbReference type="EMBL" id="QKSB01000001">
    <property type="protein sequence ID" value="PZE18847.1"/>
    <property type="molecule type" value="Genomic_DNA"/>
</dbReference>
<dbReference type="Gene3D" id="1.10.10.10">
    <property type="entry name" value="Winged helix-like DNA-binding domain superfamily/Winged helix DNA-binding domain"/>
    <property type="match status" value="1"/>
</dbReference>
<dbReference type="SUPFAM" id="SSF88659">
    <property type="entry name" value="Sigma3 and sigma4 domains of RNA polymerase sigma factors"/>
    <property type="match status" value="1"/>
</dbReference>
<evidence type="ECO:0000259" key="7">
    <source>
        <dbReference type="Pfam" id="PF08281"/>
    </source>
</evidence>
<dbReference type="InterPro" id="IPR014284">
    <property type="entry name" value="RNA_pol_sigma-70_dom"/>
</dbReference>
<dbReference type="Gene3D" id="1.10.1740.10">
    <property type="match status" value="1"/>
</dbReference>
<accession>A0A2W1N3E6</accession>
<evidence type="ECO:0000313" key="8">
    <source>
        <dbReference type="EMBL" id="PZE18847.1"/>
    </source>
</evidence>
<keyword evidence="9" id="KW-1185">Reference proteome</keyword>
<evidence type="ECO:0000256" key="2">
    <source>
        <dbReference type="ARBA" id="ARBA00023015"/>
    </source>
</evidence>
<dbReference type="InterPro" id="IPR013324">
    <property type="entry name" value="RNA_pol_sigma_r3/r4-like"/>
</dbReference>
<dbReference type="InterPro" id="IPR039425">
    <property type="entry name" value="RNA_pol_sigma-70-like"/>
</dbReference>
<feature type="domain" description="RNA polymerase sigma-70 region 2" evidence="6">
    <location>
        <begin position="2"/>
        <end position="59"/>
    </location>
</feature>
<name>A0A2W1N3E6_9FLAO</name>
<dbReference type="CDD" id="cd06171">
    <property type="entry name" value="Sigma70_r4"/>
    <property type="match status" value="1"/>
</dbReference>
<organism evidence="8 9">
    <name type="scientific">Putridiphycobacter roseus</name>
    <dbReference type="NCBI Taxonomy" id="2219161"/>
    <lineage>
        <taxon>Bacteria</taxon>
        <taxon>Pseudomonadati</taxon>
        <taxon>Bacteroidota</taxon>
        <taxon>Flavobacteriia</taxon>
        <taxon>Flavobacteriales</taxon>
        <taxon>Crocinitomicaceae</taxon>
        <taxon>Putridiphycobacter</taxon>
    </lineage>
</organism>
<dbReference type="Pfam" id="PF08281">
    <property type="entry name" value="Sigma70_r4_2"/>
    <property type="match status" value="1"/>
</dbReference>
<comment type="similarity">
    <text evidence="1">Belongs to the sigma-70 factor family. ECF subfamily.</text>
</comment>
<evidence type="ECO:0000259" key="6">
    <source>
        <dbReference type="Pfam" id="PF04542"/>
    </source>
</evidence>
<dbReference type="InterPro" id="IPR013325">
    <property type="entry name" value="RNA_pol_sigma_r2"/>
</dbReference>
<dbReference type="OrthoDB" id="1056775at2"/>
<dbReference type="Pfam" id="PF04542">
    <property type="entry name" value="Sigma70_r2"/>
    <property type="match status" value="1"/>
</dbReference>
<comment type="caution">
    <text evidence="8">The sequence shown here is derived from an EMBL/GenBank/DDBJ whole genome shotgun (WGS) entry which is preliminary data.</text>
</comment>
<dbReference type="Proteomes" id="UP000249248">
    <property type="component" value="Unassembled WGS sequence"/>
</dbReference>
<evidence type="ECO:0000256" key="3">
    <source>
        <dbReference type="ARBA" id="ARBA00023082"/>
    </source>
</evidence>
<dbReference type="AlphaFoldDB" id="A0A2W1N3E6"/>
<keyword evidence="4" id="KW-0238">DNA-binding</keyword>
<dbReference type="GO" id="GO:0003677">
    <property type="term" value="F:DNA binding"/>
    <property type="evidence" value="ECO:0007669"/>
    <property type="project" value="UniProtKB-KW"/>
</dbReference>
<dbReference type="InterPro" id="IPR036388">
    <property type="entry name" value="WH-like_DNA-bd_sf"/>
</dbReference>
<keyword evidence="3" id="KW-0731">Sigma factor</keyword>
<proteinExistence type="inferred from homology"/>
<dbReference type="GO" id="GO:0016987">
    <property type="term" value="F:sigma factor activity"/>
    <property type="evidence" value="ECO:0007669"/>
    <property type="project" value="UniProtKB-KW"/>
</dbReference>
<evidence type="ECO:0000256" key="1">
    <source>
        <dbReference type="ARBA" id="ARBA00010641"/>
    </source>
</evidence>
<evidence type="ECO:0000313" key="9">
    <source>
        <dbReference type="Proteomes" id="UP000249248"/>
    </source>
</evidence>
<keyword evidence="5" id="KW-0804">Transcription</keyword>
<keyword evidence="2" id="KW-0805">Transcription regulation</keyword>